<gene>
    <name evidence="2" type="ORF">CRENBAI_021101</name>
</gene>
<dbReference type="PANTHER" id="PTHR32014:SF3">
    <property type="entry name" value="BCL2-MODIFYING FACTOR 2"/>
    <property type="match status" value="1"/>
</dbReference>
<dbReference type="GO" id="GO:0010507">
    <property type="term" value="P:negative regulation of autophagy"/>
    <property type="evidence" value="ECO:0007669"/>
    <property type="project" value="TreeGrafter"/>
</dbReference>
<dbReference type="AlphaFoldDB" id="A0AAV9S3C4"/>
<keyword evidence="3" id="KW-1185">Reference proteome</keyword>
<evidence type="ECO:0000256" key="1">
    <source>
        <dbReference type="SAM" id="MobiDB-lite"/>
    </source>
</evidence>
<comment type="caution">
    <text evidence="2">The sequence shown here is derived from an EMBL/GenBank/DDBJ whole genome shotgun (WGS) entry which is preliminary data.</text>
</comment>
<dbReference type="Pfam" id="PF15185">
    <property type="entry name" value="BMF"/>
    <property type="match status" value="1"/>
</dbReference>
<organism evidence="2 3">
    <name type="scientific">Crenichthys baileyi</name>
    <name type="common">White River springfish</name>
    <dbReference type="NCBI Taxonomy" id="28760"/>
    <lineage>
        <taxon>Eukaryota</taxon>
        <taxon>Metazoa</taxon>
        <taxon>Chordata</taxon>
        <taxon>Craniata</taxon>
        <taxon>Vertebrata</taxon>
        <taxon>Euteleostomi</taxon>
        <taxon>Actinopterygii</taxon>
        <taxon>Neopterygii</taxon>
        <taxon>Teleostei</taxon>
        <taxon>Neoteleostei</taxon>
        <taxon>Acanthomorphata</taxon>
        <taxon>Ovalentaria</taxon>
        <taxon>Atherinomorphae</taxon>
        <taxon>Cyprinodontiformes</taxon>
        <taxon>Goodeidae</taxon>
        <taxon>Crenichthys</taxon>
    </lineage>
</organism>
<dbReference type="InterPro" id="IPR028192">
    <property type="entry name" value="BMF"/>
</dbReference>
<accession>A0AAV9S3C4</accession>
<proteinExistence type="predicted"/>
<dbReference type="PANTHER" id="PTHR32014">
    <property type="entry name" value="BCL-2-MODIFYING FACTOR"/>
    <property type="match status" value="1"/>
</dbReference>
<reference evidence="2 3" key="1">
    <citation type="submission" date="2021-06" db="EMBL/GenBank/DDBJ databases">
        <authorList>
            <person name="Palmer J.M."/>
        </authorList>
    </citation>
    <scope>NUCLEOTIDE SEQUENCE [LARGE SCALE GENOMIC DNA]</scope>
    <source>
        <strain evidence="2 3">MEX-2019</strain>
        <tissue evidence="2">Muscle</tissue>
    </source>
</reference>
<dbReference type="GO" id="GO:0006915">
    <property type="term" value="P:apoptotic process"/>
    <property type="evidence" value="ECO:0007669"/>
    <property type="project" value="InterPro"/>
</dbReference>
<evidence type="ECO:0000313" key="2">
    <source>
        <dbReference type="EMBL" id="KAK5615863.1"/>
    </source>
</evidence>
<dbReference type="GO" id="GO:0043065">
    <property type="term" value="P:positive regulation of apoptotic process"/>
    <property type="evidence" value="ECO:0007669"/>
    <property type="project" value="TreeGrafter"/>
</dbReference>
<dbReference type="Proteomes" id="UP001311232">
    <property type="component" value="Unassembled WGS sequence"/>
</dbReference>
<evidence type="ECO:0008006" key="4">
    <source>
        <dbReference type="Google" id="ProtNLM"/>
    </source>
</evidence>
<evidence type="ECO:0000313" key="3">
    <source>
        <dbReference type="Proteomes" id="UP001311232"/>
    </source>
</evidence>
<protein>
    <recommendedName>
        <fullName evidence="4">Bcl-2-modifying factor</fullName>
    </recommendedName>
</protein>
<dbReference type="GO" id="GO:0016459">
    <property type="term" value="C:myosin complex"/>
    <property type="evidence" value="ECO:0007669"/>
    <property type="project" value="TreeGrafter"/>
</dbReference>
<feature type="region of interest" description="Disordered" evidence="1">
    <location>
        <begin position="139"/>
        <end position="160"/>
    </location>
</feature>
<dbReference type="EMBL" id="JAHHUM010000922">
    <property type="protein sequence ID" value="KAK5615863.1"/>
    <property type="molecule type" value="Genomic_DNA"/>
</dbReference>
<feature type="compositionally biased region" description="Acidic residues" evidence="1">
    <location>
        <begin position="142"/>
        <end position="152"/>
    </location>
</feature>
<name>A0AAV9S3C4_9TELE</name>
<sequence>MSESTDGAAEGATLCWGFEPLTISVLAARPPLLPRSRSLPLRHRMDDEEEDMSLPISQLRVLPFRDIRYEDRATQIAAGQALATVTAAVATSQGHNNNGINALSCSIHLQPHVPFNGNAGLPLHLPAQFVPMEDRGERQIAEEEDRGEEDDRMEQRPEVEPMGVSVEVQLGRKLREIGDKFHQDHVEVFMRHQRQNLPAWMRLTIALFGFLFPREALVPRLRGAQR</sequence>